<dbReference type="EMBL" id="JAHRIP010052022">
    <property type="protein sequence ID" value="MEQ2301330.1"/>
    <property type="molecule type" value="Genomic_DNA"/>
</dbReference>
<accession>A0ABV0Z5H5</accession>
<keyword evidence="2" id="KW-1185">Reference proteome</keyword>
<protein>
    <submittedName>
        <fullName evidence="1">Uncharacterized protein</fullName>
    </submittedName>
</protein>
<gene>
    <name evidence="1" type="ORF">AMECASPLE_034755</name>
</gene>
<sequence>MRVTRVSGLKRSKRVKMRHAGLVKRAAGPLAAPTGGHADLTLIGWRRDARWSHKTVGGGGTWNQSSFHFVEPSL</sequence>
<organism evidence="1 2">
    <name type="scientific">Ameca splendens</name>
    <dbReference type="NCBI Taxonomy" id="208324"/>
    <lineage>
        <taxon>Eukaryota</taxon>
        <taxon>Metazoa</taxon>
        <taxon>Chordata</taxon>
        <taxon>Craniata</taxon>
        <taxon>Vertebrata</taxon>
        <taxon>Euteleostomi</taxon>
        <taxon>Actinopterygii</taxon>
        <taxon>Neopterygii</taxon>
        <taxon>Teleostei</taxon>
        <taxon>Neoteleostei</taxon>
        <taxon>Acanthomorphata</taxon>
        <taxon>Ovalentaria</taxon>
        <taxon>Atherinomorphae</taxon>
        <taxon>Cyprinodontiformes</taxon>
        <taxon>Goodeidae</taxon>
        <taxon>Ameca</taxon>
    </lineage>
</organism>
<comment type="caution">
    <text evidence="1">The sequence shown here is derived from an EMBL/GenBank/DDBJ whole genome shotgun (WGS) entry which is preliminary data.</text>
</comment>
<evidence type="ECO:0000313" key="2">
    <source>
        <dbReference type="Proteomes" id="UP001469553"/>
    </source>
</evidence>
<dbReference type="Proteomes" id="UP001469553">
    <property type="component" value="Unassembled WGS sequence"/>
</dbReference>
<reference evidence="1 2" key="1">
    <citation type="submission" date="2021-06" db="EMBL/GenBank/DDBJ databases">
        <authorList>
            <person name="Palmer J.M."/>
        </authorList>
    </citation>
    <scope>NUCLEOTIDE SEQUENCE [LARGE SCALE GENOMIC DNA]</scope>
    <source>
        <strain evidence="1 2">AS_MEX2019</strain>
        <tissue evidence="1">Muscle</tissue>
    </source>
</reference>
<name>A0ABV0Z5H5_9TELE</name>
<evidence type="ECO:0000313" key="1">
    <source>
        <dbReference type="EMBL" id="MEQ2301330.1"/>
    </source>
</evidence>
<proteinExistence type="predicted"/>